<comment type="subcellular location">
    <subcellularLocation>
        <location evidence="2">Nucleus</location>
    </subcellularLocation>
</comment>
<evidence type="ECO:0000313" key="10">
    <source>
        <dbReference type="Proteomes" id="UP001159042"/>
    </source>
</evidence>
<keyword evidence="6" id="KW-0378">Hydrolase</keyword>
<accession>A0AAV8V8U0</accession>
<keyword evidence="5" id="KW-0479">Metal-binding</keyword>
<evidence type="ECO:0000256" key="6">
    <source>
        <dbReference type="ARBA" id="ARBA00022801"/>
    </source>
</evidence>
<comment type="cofactor">
    <cofactor evidence="1">
        <name>a divalent metal cation</name>
        <dbReference type="ChEBI" id="CHEBI:60240"/>
    </cofactor>
</comment>
<evidence type="ECO:0000256" key="5">
    <source>
        <dbReference type="ARBA" id="ARBA00022723"/>
    </source>
</evidence>
<dbReference type="PANTHER" id="PTHR22930:SF85">
    <property type="entry name" value="GH03217P-RELATED"/>
    <property type="match status" value="1"/>
</dbReference>
<dbReference type="GO" id="GO:0016787">
    <property type="term" value="F:hydrolase activity"/>
    <property type="evidence" value="ECO:0007669"/>
    <property type="project" value="UniProtKB-KW"/>
</dbReference>
<comment type="similarity">
    <text evidence="3">Belongs to the HARBI1 family.</text>
</comment>
<evidence type="ECO:0000256" key="7">
    <source>
        <dbReference type="ARBA" id="ARBA00023242"/>
    </source>
</evidence>
<dbReference type="Pfam" id="PF13359">
    <property type="entry name" value="DDE_Tnp_4"/>
    <property type="match status" value="1"/>
</dbReference>
<dbReference type="AlphaFoldDB" id="A0AAV8V8U0"/>
<proteinExistence type="inferred from homology"/>
<keyword evidence="4" id="KW-0540">Nuclease</keyword>
<evidence type="ECO:0000256" key="1">
    <source>
        <dbReference type="ARBA" id="ARBA00001968"/>
    </source>
</evidence>
<dbReference type="GO" id="GO:0005634">
    <property type="term" value="C:nucleus"/>
    <property type="evidence" value="ECO:0007669"/>
    <property type="project" value="UniProtKB-SubCell"/>
</dbReference>
<evidence type="ECO:0000256" key="3">
    <source>
        <dbReference type="ARBA" id="ARBA00006958"/>
    </source>
</evidence>
<dbReference type="EMBL" id="JANEYG010000270">
    <property type="protein sequence ID" value="KAJ8910620.1"/>
    <property type="molecule type" value="Genomic_DNA"/>
</dbReference>
<evidence type="ECO:0000259" key="8">
    <source>
        <dbReference type="Pfam" id="PF13359"/>
    </source>
</evidence>
<evidence type="ECO:0000256" key="4">
    <source>
        <dbReference type="ARBA" id="ARBA00022722"/>
    </source>
</evidence>
<dbReference type="PANTHER" id="PTHR22930">
    <property type="match status" value="1"/>
</dbReference>
<dbReference type="Proteomes" id="UP001159042">
    <property type="component" value="Unassembled WGS sequence"/>
</dbReference>
<dbReference type="InterPro" id="IPR027806">
    <property type="entry name" value="HARBI1_dom"/>
</dbReference>
<protein>
    <recommendedName>
        <fullName evidence="8">DDE Tnp4 domain-containing protein</fullName>
    </recommendedName>
</protein>
<comment type="caution">
    <text evidence="9">The sequence shown here is derived from an EMBL/GenBank/DDBJ whole genome shotgun (WGS) entry which is preliminary data.</text>
</comment>
<name>A0AAV8V8U0_9CUCU</name>
<evidence type="ECO:0000313" key="9">
    <source>
        <dbReference type="EMBL" id="KAJ8910620.1"/>
    </source>
</evidence>
<sequence length="301" mass="34590">MDMILHDFTGSGIPKRKLQTVNTFLDVINAFDDAEFKGHFRVNRSTCEKIIREIEEADVLPTHGFGRKKISAKMAVYITLWYLSNTNSFREIANLFDITMSSVGQILNKRKPLKKVFKAFRGIDGIIGAIDGCHINIKQPNTKHAYCNRKGQFSVLLQGICDDKKKFIDVFCGEPGSMHDARLLKKSSLYDRAHNGDSAYPCLPWLVPPFKDNGHLTERQKIFNFRHSSSRIVIENAFGLLKARFRRLRKFEKDNLQFVSKCVVAATVLHNICMSADDEYMRSWMWKEMMKLKMLLGMLLG</sequence>
<organism evidence="9 10">
    <name type="scientific">Exocentrus adspersus</name>
    <dbReference type="NCBI Taxonomy" id="1586481"/>
    <lineage>
        <taxon>Eukaryota</taxon>
        <taxon>Metazoa</taxon>
        <taxon>Ecdysozoa</taxon>
        <taxon>Arthropoda</taxon>
        <taxon>Hexapoda</taxon>
        <taxon>Insecta</taxon>
        <taxon>Pterygota</taxon>
        <taxon>Neoptera</taxon>
        <taxon>Endopterygota</taxon>
        <taxon>Coleoptera</taxon>
        <taxon>Polyphaga</taxon>
        <taxon>Cucujiformia</taxon>
        <taxon>Chrysomeloidea</taxon>
        <taxon>Cerambycidae</taxon>
        <taxon>Lamiinae</taxon>
        <taxon>Acanthocinini</taxon>
        <taxon>Exocentrus</taxon>
    </lineage>
</organism>
<feature type="domain" description="DDE Tnp4" evidence="8">
    <location>
        <begin position="130"/>
        <end position="271"/>
    </location>
</feature>
<dbReference type="GO" id="GO:0046872">
    <property type="term" value="F:metal ion binding"/>
    <property type="evidence" value="ECO:0007669"/>
    <property type="project" value="UniProtKB-KW"/>
</dbReference>
<keyword evidence="7" id="KW-0539">Nucleus</keyword>
<keyword evidence="10" id="KW-1185">Reference proteome</keyword>
<dbReference type="GO" id="GO:0004518">
    <property type="term" value="F:nuclease activity"/>
    <property type="evidence" value="ECO:0007669"/>
    <property type="project" value="UniProtKB-KW"/>
</dbReference>
<reference evidence="9 10" key="1">
    <citation type="journal article" date="2023" name="Insect Mol. Biol.">
        <title>Genome sequencing provides insights into the evolution of gene families encoding plant cell wall-degrading enzymes in longhorned beetles.</title>
        <authorList>
            <person name="Shin N.R."/>
            <person name="Okamura Y."/>
            <person name="Kirsch R."/>
            <person name="Pauchet Y."/>
        </authorList>
    </citation>
    <scope>NUCLEOTIDE SEQUENCE [LARGE SCALE GENOMIC DNA]</scope>
    <source>
        <strain evidence="9">EAD_L_NR</strain>
    </source>
</reference>
<gene>
    <name evidence="9" type="ORF">NQ315_002856</name>
</gene>
<dbReference type="InterPro" id="IPR045249">
    <property type="entry name" value="HARBI1-like"/>
</dbReference>
<evidence type="ECO:0000256" key="2">
    <source>
        <dbReference type="ARBA" id="ARBA00004123"/>
    </source>
</evidence>